<evidence type="ECO:0000256" key="7">
    <source>
        <dbReference type="ARBA" id="ARBA00022989"/>
    </source>
</evidence>
<reference evidence="14 15" key="1">
    <citation type="submission" date="2020-02" db="EMBL/GenBank/DDBJ databases">
        <authorList>
            <person name="Ferguson B K."/>
        </authorList>
    </citation>
    <scope>NUCLEOTIDE SEQUENCE [LARGE SCALE GENOMIC DNA]</scope>
</reference>
<dbReference type="Gene3D" id="1.20.1440.130">
    <property type="entry name" value="VKOR domain"/>
    <property type="match status" value="1"/>
</dbReference>
<dbReference type="PANTHER" id="PTHR14519">
    <property type="entry name" value="VITAMIN K EPOXIDE REDUCTASE COMPLEX, SUBUNIT 1"/>
    <property type="match status" value="1"/>
</dbReference>
<evidence type="ECO:0000259" key="13">
    <source>
        <dbReference type="SMART" id="SM00756"/>
    </source>
</evidence>
<sequence>MATYKLQRLDAALLGLCLHGVAVSYYAYLVETNKEKDDDYQPLCDISEHFSCTKAFMSEFGKGFGLIAKDSSFYLPNSIFGIVFYTIVASLSLFNHYWNTALMLAATMVSNIFSLYLVWVLYLLEDVCLVCVTTYIINAILLVLSMKKLREIKQAQLAKKKKSK</sequence>
<accession>A0A6H5IL47</accession>
<dbReference type="GO" id="GO:0047057">
    <property type="term" value="F:vitamin-K-epoxide reductase (warfarin-sensitive) activity"/>
    <property type="evidence" value="ECO:0007669"/>
    <property type="project" value="UniProtKB-EC"/>
</dbReference>
<evidence type="ECO:0000256" key="5">
    <source>
        <dbReference type="ARBA" id="ARBA00022719"/>
    </source>
</evidence>
<dbReference type="InterPro" id="IPR012932">
    <property type="entry name" value="VKOR"/>
</dbReference>
<feature type="transmembrane region" description="Helical" evidence="12">
    <location>
        <begin position="73"/>
        <end position="94"/>
    </location>
</feature>
<keyword evidence="11" id="KW-0676">Redox-active center</keyword>
<dbReference type="Pfam" id="PF07884">
    <property type="entry name" value="VKOR"/>
    <property type="match status" value="1"/>
</dbReference>
<keyword evidence="8" id="KW-0560">Oxidoreductase</keyword>
<dbReference type="SMART" id="SM00756">
    <property type="entry name" value="VKc"/>
    <property type="match status" value="1"/>
</dbReference>
<evidence type="ECO:0000256" key="8">
    <source>
        <dbReference type="ARBA" id="ARBA00023002"/>
    </source>
</evidence>
<keyword evidence="9 12" id="KW-0472">Membrane</keyword>
<comment type="similarity">
    <text evidence="2">Belongs to the VKOR family.</text>
</comment>
<dbReference type="CDD" id="cd12917">
    <property type="entry name" value="VKOR_euk"/>
    <property type="match status" value="1"/>
</dbReference>
<dbReference type="GO" id="GO:0048038">
    <property type="term" value="F:quinone binding"/>
    <property type="evidence" value="ECO:0007669"/>
    <property type="project" value="UniProtKB-KW"/>
</dbReference>
<keyword evidence="10" id="KW-1015">Disulfide bond</keyword>
<protein>
    <recommendedName>
        <fullName evidence="3">vitamin-K-epoxide reductase (warfarin-sensitive)</fullName>
        <ecNumber evidence="3">1.17.4.4</ecNumber>
    </recommendedName>
</protein>
<feature type="domain" description="Vitamin K epoxide reductase" evidence="13">
    <location>
        <begin position="6"/>
        <end position="149"/>
    </location>
</feature>
<evidence type="ECO:0000256" key="4">
    <source>
        <dbReference type="ARBA" id="ARBA00022692"/>
    </source>
</evidence>
<evidence type="ECO:0000256" key="6">
    <source>
        <dbReference type="ARBA" id="ARBA00022824"/>
    </source>
</evidence>
<name>A0A6H5IL47_9HYME</name>
<feature type="transmembrane region" description="Helical" evidence="12">
    <location>
        <begin position="101"/>
        <end position="121"/>
    </location>
</feature>
<comment type="subcellular location">
    <subcellularLocation>
        <location evidence="1">Endoplasmic reticulum membrane</location>
        <topology evidence="1">Multi-pass membrane protein</topology>
    </subcellularLocation>
</comment>
<dbReference type="EMBL" id="CADCXV010000892">
    <property type="protein sequence ID" value="CAB0038131.1"/>
    <property type="molecule type" value="Genomic_DNA"/>
</dbReference>
<organism evidence="14 15">
    <name type="scientific">Trichogramma brassicae</name>
    <dbReference type="NCBI Taxonomy" id="86971"/>
    <lineage>
        <taxon>Eukaryota</taxon>
        <taxon>Metazoa</taxon>
        <taxon>Ecdysozoa</taxon>
        <taxon>Arthropoda</taxon>
        <taxon>Hexapoda</taxon>
        <taxon>Insecta</taxon>
        <taxon>Pterygota</taxon>
        <taxon>Neoptera</taxon>
        <taxon>Endopterygota</taxon>
        <taxon>Hymenoptera</taxon>
        <taxon>Apocrita</taxon>
        <taxon>Proctotrupomorpha</taxon>
        <taxon>Chalcidoidea</taxon>
        <taxon>Trichogrammatidae</taxon>
        <taxon>Trichogramma</taxon>
    </lineage>
</organism>
<dbReference type="InterPro" id="IPR038354">
    <property type="entry name" value="VKOR_sf"/>
</dbReference>
<keyword evidence="7 12" id="KW-1133">Transmembrane helix</keyword>
<dbReference type="AlphaFoldDB" id="A0A6H5IL47"/>
<dbReference type="EC" id="1.17.4.4" evidence="3"/>
<proteinExistence type="inferred from homology"/>
<keyword evidence="4 12" id="KW-0812">Transmembrane</keyword>
<evidence type="ECO:0000256" key="10">
    <source>
        <dbReference type="ARBA" id="ARBA00023157"/>
    </source>
</evidence>
<evidence type="ECO:0000256" key="3">
    <source>
        <dbReference type="ARBA" id="ARBA00012278"/>
    </source>
</evidence>
<dbReference type="GO" id="GO:0042373">
    <property type="term" value="P:vitamin K metabolic process"/>
    <property type="evidence" value="ECO:0007669"/>
    <property type="project" value="InterPro"/>
</dbReference>
<evidence type="ECO:0000256" key="9">
    <source>
        <dbReference type="ARBA" id="ARBA00023136"/>
    </source>
</evidence>
<feature type="transmembrane region" description="Helical" evidence="12">
    <location>
        <begin position="127"/>
        <end position="144"/>
    </location>
</feature>
<feature type="transmembrane region" description="Helical" evidence="12">
    <location>
        <begin position="12"/>
        <end position="30"/>
    </location>
</feature>
<keyword evidence="5" id="KW-0874">Quinone</keyword>
<keyword evidence="6" id="KW-0256">Endoplasmic reticulum</keyword>
<dbReference type="Proteomes" id="UP000479190">
    <property type="component" value="Unassembled WGS sequence"/>
</dbReference>
<evidence type="ECO:0000313" key="14">
    <source>
        <dbReference type="EMBL" id="CAB0038131.1"/>
    </source>
</evidence>
<dbReference type="PANTHER" id="PTHR14519:SF8">
    <property type="entry name" value="VITAMIN K EPOXIDE REDUCTASE COMPLEX SUBUNIT 1"/>
    <property type="match status" value="1"/>
</dbReference>
<dbReference type="GO" id="GO:0005789">
    <property type="term" value="C:endoplasmic reticulum membrane"/>
    <property type="evidence" value="ECO:0007669"/>
    <property type="project" value="UniProtKB-SubCell"/>
</dbReference>
<keyword evidence="15" id="KW-1185">Reference proteome</keyword>
<evidence type="ECO:0000256" key="11">
    <source>
        <dbReference type="ARBA" id="ARBA00023284"/>
    </source>
</evidence>
<dbReference type="InterPro" id="IPR042406">
    <property type="entry name" value="VKORC1/VKORC1L1"/>
</dbReference>
<evidence type="ECO:0000256" key="1">
    <source>
        <dbReference type="ARBA" id="ARBA00004477"/>
    </source>
</evidence>
<evidence type="ECO:0000313" key="15">
    <source>
        <dbReference type="Proteomes" id="UP000479190"/>
    </source>
</evidence>
<dbReference type="OrthoDB" id="17010at2759"/>
<evidence type="ECO:0000256" key="12">
    <source>
        <dbReference type="SAM" id="Phobius"/>
    </source>
</evidence>
<gene>
    <name evidence="14" type="ORF">TBRA_LOCUS9923</name>
</gene>
<evidence type="ECO:0000256" key="2">
    <source>
        <dbReference type="ARBA" id="ARBA00006214"/>
    </source>
</evidence>